<keyword evidence="3" id="KW-0496">Mitochondrion</keyword>
<evidence type="ECO:0000256" key="1">
    <source>
        <dbReference type="ARBA" id="ARBA00004173"/>
    </source>
</evidence>
<dbReference type="Gene3D" id="3.30.70.1400">
    <property type="entry name" value="Aminomethyltransferase beta-barrel domains"/>
    <property type="match status" value="1"/>
</dbReference>
<evidence type="ECO:0000256" key="2">
    <source>
        <dbReference type="ARBA" id="ARBA00022946"/>
    </source>
</evidence>
<dbReference type="SUPFAM" id="SSF103025">
    <property type="entry name" value="Folate-binding domain"/>
    <property type="match status" value="1"/>
</dbReference>
<name>A0A6J6J9C8_9ZZZZ</name>
<comment type="subcellular location">
    <subcellularLocation>
        <location evidence="1">Mitochondrion</location>
    </subcellularLocation>
</comment>
<dbReference type="NCBIfam" id="TIGR03317">
    <property type="entry name" value="ygfZ_signature"/>
    <property type="match status" value="1"/>
</dbReference>
<dbReference type="InterPro" id="IPR027266">
    <property type="entry name" value="TrmE/GcvT-like"/>
</dbReference>
<dbReference type="InterPro" id="IPR045179">
    <property type="entry name" value="YgfZ/GcvT"/>
</dbReference>
<reference evidence="4" key="1">
    <citation type="submission" date="2020-05" db="EMBL/GenBank/DDBJ databases">
        <authorList>
            <person name="Chiriac C."/>
            <person name="Salcher M."/>
            <person name="Ghai R."/>
            <person name="Kavagutti S V."/>
        </authorList>
    </citation>
    <scope>NUCLEOTIDE SEQUENCE</scope>
</reference>
<organism evidence="4">
    <name type="scientific">freshwater metagenome</name>
    <dbReference type="NCBI Taxonomy" id="449393"/>
    <lineage>
        <taxon>unclassified sequences</taxon>
        <taxon>metagenomes</taxon>
        <taxon>ecological metagenomes</taxon>
    </lineage>
</organism>
<dbReference type="EMBL" id="CAEZVL010000114">
    <property type="protein sequence ID" value="CAB4633093.1"/>
    <property type="molecule type" value="Genomic_DNA"/>
</dbReference>
<dbReference type="AlphaFoldDB" id="A0A6J6J9C8"/>
<dbReference type="GO" id="GO:0005739">
    <property type="term" value="C:mitochondrion"/>
    <property type="evidence" value="ECO:0007669"/>
    <property type="project" value="UniProtKB-SubCell"/>
</dbReference>
<evidence type="ECO:0000313" key="4">
    <source>
        <dbReference type="EMBL" id="CAB4633093.1"/>
    </source>
</evidence>
<dbReference type="PANTHER" id="PTHR22602:SF0">
    <property type="entry name" value="TRANSFERASE CAF17, MITOCHONDRIAL-RELATED"/>
    <property type="match status" value="1"/>
</dbReference>
<proteinExistence type="predicted"/>
<keyword evidence="2" id="KW-0809">Transit peptide</keyword>
<sequence>MTVAKIVASEIERLVFTVSGPDAGKYLHSQLSNDVASLLVGQSRYSFVLEPMGKVIALVRVTRVSEEVFVLDTDAVEGLSDQLLERLNRFKIRVKAEIVVSTEKYLCIRSTDGSSLEVAGSISAQWENDLAVDVPPGTLKVGHPDGIEQVTGEVIETLRIRAGWPMMGHEIISGESLPAATGVVSLAVSFTKGCYPGQELVERMDSRGSTAPKTLRLLQGDSILGAVAGGAIIIDGVEVGVFTSVGEGDALGYVARAVDVGVLVGSANDSVE</sequence>
<protein>
    <submittedName>
        <fullName evidence="4">Unannotated protein</fullName>
    </submittedName>
</protein>
<dbReference type="PIRSF" id="PIRSF006487">
    <property type="entry name" value="GcvT"/>
    <property type="match status" value="1"/>
</dbReference>
<dbReference type="PANTHER" id="PTHR22602">
    <property type="entry name" value="TRANSFERASE CAF17, MITOCHONDRIAL-RELATED"/>
    <property type="match status" value="1"/>
</dbReference>
<evidence type="ECO:0000256" key="3">
    <source>
        <dbReference type="ARBA" id="ARBA00023128"/>
    </source>
</evidence>
<gene>
    <name evidence="4" type="ORF">UFOPK1960_00815</name>
    <name evidence="5" type="ORF">UFOPK3889_00598</name>
</gene>
<dbReference type="Gene3D" id="3.30.1360.120">
    <property type="entry name" value="Probable tRNA modification gtpase trme, domain 1"/>
    <property type="match status" value="1"/>
</dbReference>
<dbReference type="InterPro" id="IPR017703">
    <property type="entry name" value="YgfZ/GCV_T_CS"/>
</dbReference>
<evidence type="ECO:0000313" key="5">
    <source>
        <dbReference type="EMBL" id="CAB4971122.1"/>
    </source>
</evidence>
<dbReference type="EMBL" id="CAFBNZ010000093">
    <property type="protein sequence ID" value="CAB4971122.1"/>
    <property type="molecule type" value="Genomic_DNA"/>
</dbReference>
<accession>A0A6J6J9C8</accession>
<dbReference type="GO" id="GO:0016226">
    <property type="term" value="P:iron-sulfur cluster assembly"/>
    <property type="evidence" value="ECO:0007669"/>
    <property type="project" value="TreeGrafter"/>
</dbReference>